<evidence type="ECO:0000313" key="3">
    <source>
        <dbReference type="Ensembl" id="ENSSANP00000042345.1"/>
    </source>
</evidence>
<dbReference type="InterPro" id="IPR000286">
    <property type="entry name" value="HDACs"/>
</dbReference>
<dbReference type="Pfam" id="PF00850">
    <property type="entry name" value="Hist_deacetyl"/>
    <property type="match status" value="2"/>
</dbReference>
<feature type="domain" description="Histone deacetylase" evidence="2">
    <location>
        <begin position="212"/>
        <end position="307"/>
    </location>
</feature>
<dbReference type="PRINTS" id="PR01270">
    <property type="entry name" value="HDASUPER"/>
</dbReference>
<reference evidence="3" key="1">
    <citation type="submission" date="2025-08" db="UniProtKB">
        <authorList>
            <consortium name="Ensembl"/>
        </authorList>
    </citation>
    <scope>IDENTIFICATION</scope>
</reference>
<dbReference type="InterPro" id="IPR044150">
    <property type="entry name" value="HDAC_classIV"/>
</dbReference>
<dbReference type="GO" id="GO:0000118">
    <property type="term" value="C:histone deacetylase complex"/>
    <property type="evidence" value="ECO:0007669"/>
    <property type="project" value="TreeGrafter"/>
</dbReference>
<dbReference type="PANTHER" id="PTHR10625:SF23">
    <property type="entry name" value="HISTONE DEACETYLASE 11"/>
    <property type="match status" value="1"/>
</dbReference>
<evidence type="ECO:0000259" key="2">
    <source>
        <dbReference type="Pfam" id="PF00850"/>
    </source>
</evidence>
<dbReference type="InterPro" id="IPR023696">
    <property type="entry name" value="Ureohydrolase_dom_sf"/>
</dbReference>
<dbReference type="InterPro" id="IPR023801">
    <property type="entry name" value="His_deacetylse_dom"/>
</dbReference>
<dbReference type="Gene3D" id="3.40.800.20">
    <property type="entry name" value="Histone deacetylase domain"/>
    <property type="match status" value="2"/>
</dbReference>
<dbReference type="AlphaFoldDB" id="A0A671NCJ4"/>
<name>A0A671NCJ4_9TELE</name>
<dbReference type="InterPro" id="IPR037138">
    <property type="entry name" value="His_deacetylse_dom_sf"/>
</dbReference>
<dbReference type="GO" id="GO:0040029">
    <property type="term" value="P:epigenetic regulation of gene expression"/>
    <property type="evidence" value="ECO:0007669"/>
    <property type="project" value="TreeGrafter"/>
</dbReference>
<dbReference type="Proteomes" id="UP000472260">
    <property type="component" value="Unassembled WGS sequence"/>
</dbReference>
<dbReference type="Ensembl" id="ENSSANT00000045059.1">
    <property type="protein sequence ID" value="ENSSANP00000042345.1"/>
    <property type="gene ID" value="ENSSANG00000021443.1"/>
</dbReference>
<dbReference type="CDD" id="cd09993">
    <property type="entry name" value="HDAC_classIV"/>
    <property type="match status" value="1"/>
</dbReference>
<reference evidence="3" key="2">
    <citation type="submission" date="2025-09" db="UniProtKB">
        <authorList>
            <consortium name="Ensembl"/>
        </authorList>
    </citation>
    <scope>IDENTIFICATION</scope>
</reference>
<accession>A0A671NCJ4</accession>
<evidence type="ECO:0000313" key="4">
    <source>
        <dbReference type="Proteomes" id="UP000472260"/>
    </source>
</evidence>
<protein>
    <submittedName>
        <fullName evidence="3">Histone deacetylase 11</fullName>
    </submittedName>
</protein>
<dbReference type="GO" id="GO:0016787">
    <property type="term" value="F:hydrolase activity"/>
    <property type="evidence" value="ECO:0007669"/>
    <property type="project" value="UniProtKB-KW"/>
</dbReference>
<keyword evidence="1" id="KW-0378">Hydrolase</keyword>
<dbReference type="PANTHER" id="PTHR10625">
    <property type="entry name" value="HISTONE DEACETYLASE HDAC1-RELATED"/>
    <property type="match status" value="1"/>
</dbReference>
<feature type="domain" description="Histone deacetylase" evidence="2">
    <location>
        <begin position="46"/>
        <end position="195"/>
    </location>
</feature>
<evidence type="ECO:0000256" key="1">
    <source>
        <dbReference type="ARBA" id="ARBA00022801"/>
    </source>
</evidence>
<proteinExistence type="predicted"/>
<sequence>MSKKEDLRGKKGSHQTELYAEVPSTCLPIVYSPEYNITFMGLEKLHPFDAGKWGKVIRFLKEEQFITDEVIVLAREASEADLLVVHTARYLNRLKWSLVVATITEIPPLLFLPNFLVQRKVLKPLRTQTGGTIMAGKLAMDRGWAINVGGGFHHCSSDKGGGFCAYADITLAIKFLFERVEGVARATIIDLDAHQLCSKCCSHLKTTDGAIKRKVELDWGTEDMEYLQKVELHSEGALNEVRPDIIIYNAGTDVLDGDPLGGLAISPQGIVKRDEIIFRAAQRRGIPILMVTSGGYQKKTARIIADSILNLHRQGLIGEEAVEGVGPSHVPLMMSKSVSSGATFSAI</sequence>
<keyword evidence="4" id="KW-1185">Reference proteome</keyword>
<dbReference type="SUPFAM" id="SSF52768">
    <property type="entry name" value="Arginase/deacetylase"/>
    <property type="match status" value="1"/>
</dbReference>
<dbReference type="GO" id="GO:0004407">
    <property type="term" value="F:histone deacetylase activity"/>
    <property type="evidence" value="ECO:0007669"/>
    <property type="project" value="InterPro"/>
</dbReference>
<organism evidence="3 4">
    <name type="scientific">Sinocyclocheilus anshuiensis</name>
    <dbReference type="NCBI Taxonomy" id="1608454"/>
    <lineage>
        <taxon>Eukaryota</taxon>
        <taxon>Metazoa</taxon>
        <taxon>Chordata</taxon>
        <taxon>Craniata</taxon>
        <taxon>Vertebrata</taxon>
        <taxon>Euteleostomi</taxon>
        <taxon>Actinopterygii</taxon>
        <taxon>Neopterygii</taxon>
        <taxon>Teleostei</taxon>
        <taxon>Ostariophysi</taxon>
        <taxon>Cypriniformes</taxon>
        <taxon>Cyprinidae</taxon>
        <taxon>Cyprininae</taxon>
        <taxon>Sinocyclocheilus</taxon>
    </lineage>
</organism>